<keyword evidence="4" id="KW-0288">FMN</keyword>
<sequence>FIGIMEAATITADPIPLLTPYKMGNFNLAHRVVLAPLTRMRSYNNVPQPIAINYYSQRASKGGLLIAEATDVSD</sequence>
<comment type="similarity">
    <text evidence="2">Belongs to the NADH:flavin oxidoreductase/NADH oxidase family.</text>
</comment>
<evidence type="ECO:0000256" key="3">
    <source>
        <dbReference type="ARBA" id="ARBA00022630"/>
    </source>
</evidence>
<evidence type="ECO:0000256" key="2">
    <source>
        <dbReference type="ARBA" id="ARBA00005979"/>
    </source>
</evidence>
<evidence type="ECO:0000313" key="7">
    <source>
        <dbReference type="EMBL" id="MCI31416.1"/>
    </source>
</evidence>
<comment type="cofactor">
    <cofactor evidence="1">
        <name>FMN</name>
        <dbReference type="ChEBI" id="CHEBI:58210"/>
    </cofactor>
</comment>
<feature type="non-terminal residue" evidence="7">
    <location>
        <position position="74"/>
    </location>
</feature>
<dbReference type="AlphaFoldDB" id="A0A392R6D0"/>
<dbReference type="InterPro" id="IPR045247">
    <property type="entry name" value="Oye-like"/>
</dbReference>
<keyword evidence="8" id="KW-1185">Reference proteome</keyword>
<accession>A0A392R6D0</accession>
<dbReference type="GO" id="GO:0016491">
    <property type="term" value="F:oxidoreductase activity"/>
    <property type="evidence" value="ECO:0007669"/>
    <property type="project" value="InterPro"/>
</dbReference>
<reference evidence="7 8" key="1">
    <citation type="journal article" date="2018" name="Front. Plant Sci.">
        <title>Red Clover (Trifolium pratense) and Zigzag Clover (T. medium) - A Picture of Genomic Similarities and Differences.</title>
        <authorList>
            <person name="Dluhosova J."/>
            <person name="Istvanek J."/>
            <person name="Nedelnik J."/>
            <person name="Repkova J."/>
        </authorList>
    </citation>
    <scope>NUCLEOTIDE SEQUENCE [LARGE SCALE GENOMIC DNA]</scope>
    <source>
        <strain evidence="8">cv. 10/8</strain>
        <tissue evidence="7">Leaf</tissue>
    </source>
</reference>
<evidence type="ECO:0000256" key="1">
    <source>
        <dbReference type="ARBA" id="ARBA00001917"/>
    </source>
</evidence>
<keyword evidence="5" id="KW-0521">NADP</keyword>
<dbReference type="SUPFAM" id="SSF51395">
    <property type="entry name" value="FMN-linked oxidoreductases"/>
    <property type="match status" value="1"/>
</dbReference>
<comment type="caution">
    <text evidence="7">The sequence shown here is derived from an EMBL/GenBank/DDBJ whole genome shotgun (WGS) entry which is preliminary data.</text>
</comment>
<dbReference type="InterPro" id="IPR013785">
    <property type="entry name" value="Aldolase_TIM"/>
</dbReference>
<dbReference type="Gene3D" id="3.20.20.70">
    <property type="entry name" value="Aldolase class I"/>
    <property type="match status" value="1"/>
</dbReference>
<evidence type="ECO:0000256" key="4">
    <source>
        <dbReference type="ARBA" id="ARBA00022643"/>
    </source>
</evidence>
<dbReference type="Proteomes" id="UP000265520">
    <property type="component" value="Unassembled WGS sequence"/>
</dbReference>
<protein>
    <submittedName>
        <fullName evidence="7">12-oxophytodienoate reductase</fullName>
    </submittedName>
</protein>
<dbReference type="PANTHER" id="PTHR22893:SF91">
    <property type="entry name" value="NADPH DEHYDROGENASE 2-RELATED"/>
    <property type="match status" value="1"/>
</dbReference>
<dbReference type="EMBL" id="LXQA010186984">
    <property type="protein sequence ID" value="MCI31416.1"/>
    <property type="molecule type" value="Genomic_DNA"/>
</dbReference>
<evidence type="ECO:0000313" key="8">
    <source>
        <dbReference type="Proteomes" id="UP000265520"/>
    </source>
</evidence>
<name>A0A392R6D0_9FABA</name>
<dbReference type="InterPro" id="IPR001155">
    <property type="entry name" value="OxRdtase_FMN_N"/>
</dbReference>
<feature type="domain" description="NADH:flavin oxidoreductase/NADH oxidase N-terminal" evidence="6">
    <location>
        <begin position="17"/>
        <end position="73"/>
    </location>
</feature>
<organism evidence="7 8">
    <name type="scientific">Trifolium medium</name>
    <dbReference type="NCBI Taxonomy" id="97028"/>
    <lineage>
        <taxon>Eukaryota</taxon>
        <taxon>Viridiplantae</taxon>
        <taxon>Streptophyta</taxon>
        <taxon>Embryophyta</taxon>
        <taxon>Tracheophyta</taxon>
        <taxon>Spermatophyta</taxon>
        <taxon>Magnoliopsida</taxon>
        <taxon>eudicotyledons</taxon>
        <taxon>Gunneridae</taxon>
        <taxon>Pentapetalae</taxon>
        <taxon>rosids</taxon>
        <taxon>fabids</taxon>
        <taxon>Fabales</taxon>
        <taxon>Fabaceae</taxon>
        <taxon>Papilionoideae</taxon>
        <taxon>50 kb inversion clade</taxon>
        <taxon>NPAAA clade</taxon>
        <taxon>Hologalegina</taxon>
        <taxon>IRL clade</taxon>
        <taxon>Trifolieae</taxon>
        <taxon>Trifolium</taxon>
    </lineage>
</organism>
<proteinExistence type="inferred from homology"/>
<feature type="non-terminal residue" evidence="7">
    <location>
        <position position="1"/>
    </location>
</feature>
<evidence type="ECO:0000259" key="6">
    <source>
        <dbReference type="Pfam" id="PF00724"/>
    </source>
</evidence>
<dbReference type="GO" id="GO:0010181">
    <property type="term" value="F:FMN binding"/>
    <property type="evidence" value="ECO:0007669"/>
    <property type="project" value="InterPro"/>
</dbReference>
<dbReference type="Pfam" id="PF00724">
    <property type="entry name" value="Oxidored_FMN"/>
    <property type="match status" value="1"/>
</dbReference>
<evidence type="ECO:0000256" key="5">
    <source>
        <dbReference type="ARBA" id="ARBA00022857"/>
    </source>
</evidence>
<keyword evidence="3" id="KW-0285">Flavoprotein</keyword>
<dbReference type="PANTHER" id="PTHR22893">
    <property type="entry name" value="NADH OXIDOREDUCTASE-RELATED"/>
    <property type="match status" value="1"/>
</dbReference>